<evidence type="ECO:0000313" key="12">
    <source>
        <dbReference type="Proteomes" id="UP000694915"/>
    </source>
</evidence>
<dbReference type="InterPro" id="IPR038718">
    <property type="entry name" value="SNF2-like_sf"/>
</dbReference>
<dbReference type="Gene3D" id="3.40.50.10810">
    <property type="entry name" value="Tandem AAA-ATPase domain"/>
    <property type="match status" value="1"/>
</dbReference>
<dbReference type="InterPro" id="IPR014001">
    <property type="entry name" value="Helicase_ATP-bd"/>
</dbReference>
<gene>
    <name evidence="13" type="primary">Smarcal1</name>
</gene>
<dbReference type="InterPro" id="IPR049730">
    <property type="entry name" value="SNF2/RAD54-like_C"/>
</dbReference>
<evidence type="ECO:0000256" key="8">
    <source>
        <dbReference type="SAM" id="MobiDB-lite"/>
    </source>
</evidence>
<dbReference type="PROSITE" id="PS51194">
    <property type="entry name" value="HELICASE_CTER"/>
    <property type="match status" value="1"/>
</dbReference>
<feature type="compositionally biased region" description="Low complexity" evidence="8">
    <location>
        <begin position="860"/>
        <end position="882"/>
    </location>
</feature>
<keyword evidence="3" id="KW-0378">Hydrolase</keyword>
<dbReference type="Gene3D" id="3.40.50.300">
    <property type="entry name" value="P-loop containing nucleotide triphosphate hydrolases"/>
    <property type="match status" value="1"/>
</dbReference>
<evidence type="ECO:0000256" key="7">
    <source>
        <dbReference type="PROSITE-ProRule" id="PRU00800"/>
    </source>
</evidence>
<evidence type="ECO:0000259" key="9">
    <source>
        <dbReference type="PROSITE" id="PS51192"/>
    </source>
</evidence>
<sequence>MSLLLTEEQKRKIEENRQKALARRAEKLSEQPQGTASGSTVSGPLGNLPAGPSKPVGHGVLFKQQNLSNSFPANHSSNHVQPSTPEPAKGLWKIQGERPLACANPAPGPPNVSDQQPSGYKPYQGNPQASLKVKSTSIATTTQEPLTKAQSSQDTVASSSGLFPRDPELEAKTSGQSGSDTYYALGGKTPRTEGRPPKNLQTSPQKVSCLQGTCIRMGDRFQVKIGYNKELIAVFKSLPSRHYDPVTKTWDFTMADYRALMKAAERLSTVSLQPLEGVDDSGRGQTSLPSAPSLAFVSGKCILVSRTRFEVDIGYSEELIALFKQMDSRNYDVKTRKWSFLLEEHNKLITKSRDLQQVKLEPLPKTVTLAFASQLEKTSLKAKADIPEADLSGVDAKLVSNLMPFQREGVSFAISKRGRLLLADDMGLGKTIQAICIAAFYRKEWPLLVVVPSSVRFTWEQAFLRWLPSLSPENINVVVTGKGRLTAGLVNIVSFDLLSKLEKQLKTPFKVVIIDESHFLKNIKTARCRAAVPILKVAKRAILLSGTPAMSRPAELYTQIIAVRPTFFPQFHAFGLRYCDAKRLPWGWDYSGSSNLGELKLLLEEAIMLRRLKSDVLSQLPAKQRKMVVVNPGRISTRAKAALDAAAKEMTKNNTKQQQKEALIVFFNRTAEAKIPCVIEYILDLLESGREKFLVFAHHKVVLDAIVKELERKKVQNIRIDGSTPSADREDLCQQFQLSRGHSVAVLSITAANMGLTFSSADLVVFAELFWNPGVLIQAEDRVHRIGQTSSVGIHYLVAKGTADDYLCRDNMGKVDISSGYWFPAEDPKQKTIYDLFQQSFEEDGNDMELLEAAESFDPGSTSGSSSQDLGDLLDEGSLTDSPPSKRRFEFFDNWDSFTSPF</sequence>
<feature type="region of interest" description="Disordered" evidence="8">
    <location>
        <begin position="856"/>
        <end position="885"/>
    </location>
</feature>
<dbReference type="Pfam" id="PF00271">
    <property type="entry name" value="Helicase_C"/>
    <property type="match status" value="1"/>
</dbReference>
<dbReference type="InterPro" id="IPR001650">
    <property type="entry name" value="Helicase_C-like"/>
</dbReference>
<dbReference type="SMART" id="SM00487">
    <property type="entry name" value="DEXDc"/>
    <property type="match status" value="1"/>
</dbReference>
<dbReference type="GeneID" id="101983828"/>
<protein>
    <recommendedName>
        <fullName evidence="2">SWI/SNF-related matrix-associated actin-dependent regulator of chromatin subfamily A-like protein 1</fullName>
    </recommendedName>
    <alternativeName>
        <fullName evidence="6">HepA-related protein</fullName>
    </alternativeName>
    <alternativeName>
        <fullName evidence="5">Sucrose nonfermenting protein 2-like 1</fullName>
    </alternativeName>
</protein>
<evidence type="ECO:0000256" key="6">
    <source>
        <dbReference type="ARBA" id="ARBA00031896"/>
    </source>
</evidence>
<organism evidence="12 13">
    <name type="scientific">Microtus ochrogaster</name>
    <name type="common">Prairie vole</name>
    <dbReference type="NCBI Taxonomy" id="79684"/>
    <lineage>
        <taxon>Eukaryota</taxon>
        <taxon>Metazoa</taxon>
        <taxon>Chordata</taxon>
        <taxon>Craniata</taxon>
        <taxon>Vertebrata</taxon>
        <taxon>Euteleostomi</taxon>
        <taxon>Mammalia</taxon>
        <taxon>Eutheria</taxon>
        <taxon>Euarchontoglires</taxon>
        <taxon>Glires</taxon>
        <taxon>Rodentia</taxon>
        <taxon>Myomorpha</taxon>
        <taxon>Muroidea</taxon>
        <taxon>Cricetidae</taxon>
        <taxon>Arvicolinae</taxon>
        <taxon>Microtus</taxon>
    </lineage>
</organism>
<evidence type="ECO:0000256" key="3">
    <source>
        <dbReference type="ARBA" id="ARBA00022801"/>
    </source>
</evidence>
<proteinExistence type="inferred from homology"/>
<dbReference type="RefSeq" id="XP_013207144.1">
    <property type="nucleotide sequence ID" value="XM_013351690.2"/>
</dbReference>
<reference evidence="13" key="1">
    <citation type="submission" date="2025-08" db="UniProtKB">
        <authorList>
            <consortium name="RefSeq"/>
        </authorList>
    </citation>
    <scope>IDENTIFICATION</scope>
</reference>
<feature type="compositionally biased region" description="Basic and acidic residues" evidence="8">
    <location>
        <begin position="7"/>
        <end position="29"/>
    </location>
</feature>
<evidence type="ECO:0000256" key="5">
    <source>
        <dbReference type="ARBA" id="ARBA00029621"/>
    </source>
</evidence>
<evidence type="ECO:0000256" key="2">
    <source>
        <dbReference type="ARBA" id="ARBA00020162"/>
    </source>
</evidence>
<dbReference type="PANTHER" id="PTHR45766">
    <property type="entry name" value="DNA ANNEALING HELICASE AND ENDONUCLEASE ZRANB3 FAMILY MEMBER"/>
    <property type="match status" value="1"/>
</dbReference>
<evidence type="ECO:0000259" key="10">
    <source>
        <dbReference type="PROSITE" id="PS51194"/>
    </source>
</evidence>
<evidence type="ECO:0000313" key="13">
    <source>
        <dbReference type="RefSeq" id="XP_013207144.1"/>
    </source>
</evidence>
<dbReference type="CDD" id="cd18793">
    <property type="entry name" value="SF2_C_SNF"/>
    <property type="match status" value="1"/>
</dbReference>
<comment type="similarity">
    <text evidence="7">Belongs to the SNF2/RAD54 helicase family. SMARCAL1 subfamily.</text>
</comment>
<accession>A0ABM1ARW4</accession>
<dbReference type="Pfam" id="PF07443">
    <property type="entry name" value="HARP"/>
    <property type="match status" value="2"/>
</dbReference>
<name>A0ABM1ARW4_MICOH</name>
<evidence type="ECO:0000259" key="11">
    <source>
        <dbReference type="PROSITE" id="PS51467"/>
    </source>
</evidence>
<keyword evidence="4" id="KW-0539">Nucleus</keyword>
<dbReference type="InterPro" id="IPR010003">
    <property type="entry name" value="HARP_dom"/>
</dbReference>
<dbReference type="CDD" id="cd18010">
    <property type="entry name" value="DEXHc_HARP_SMARCAL1"/>
    <property type="match status" value="1"/>
</dbReference>
<dbReference type="PROSITE" id="PS51467">
    <property type="entry name" value="HARP"/>
    <property type="match status" value="2"/>
</dbReference>
<dbReference type="InterPro" id="IPR027417">
    <property type="entry name" value="P-loop_NTPase"/>
</dbReference>
<feature type="compositionally biased region" description="Polar residues" evidence="8">
    <location>
        <begin position="63"/>
        <end position="83"/>
    </location>
</feature>
<dbReference type="SUPFAM" id="SSF52540">
    <property type="entry name" value="P-loop containing nucleoside triphosphate hydrolases"/>
    <property type="match status" value="2"/>
</dbReference>
<dbReference type="Proteomes" id="UP000694915">
    <property type="component" value="Linkage group LG4"/>
</dbReference>
<dbReference type="Pfam" id="PF00176">
    <property type="entry name" value="SNF2-rel_dom"/>
    <property type="match status" value="1"/>
</dbReference>
<feature type="domain" description="HARP" evidence="11">
    <location>
        <begin position="201"/>
        <end position="276"/>
    </location>
</feature>
<keyword evidence="12" id="KW-1185">Reference proteome</keyword>
<dbReference type="PROSITE" id="PS51192">
    <property type="entry name" value="HELICASE_ATP_BIND_1"/>
    <property type="match status" value="1"/>
</dbReference>
<feature type="domain" description="Helicase ATP-binding" evidence="9">
    <location>
        <begin position="411"/>
        <end position="566"/>
    </location>
</feature>
<feature type="region of interest" description="Disordered" evidence="8">
    <location>
        <begin position="1"/>
        <end position="205"/>
    </location>
</feature>
<feature type="domain" description="Helicase C-terminal" evidence="10">
    <location>
        <begin position="681"/>
        <end position="856"/>
    </location>
</feature>
<evidence type="ECO:0000256" key="1">
    <source>
        <dbReference type="ARBA" id="ARBA00004123"/>
    </source>
</evidence>
<feature type="compositionally biased region" description="Polar residues" evidence="8">
    <location>
        <begin position="30"/>
        <end position="42"/>
    </location>
</feature>
<dbReference type="SMART" id="SM00490">
    <property type="entry name" value="HELICc"/>
    <property type="match status" value="1"/>
</dbReference>
<comment type="subcellular location">
    <subcellularLocation>
        <location evidence="1">Nucleus</location>
    </subcellularLocation>
</comment>
<dbReference type="PANTHER" id="PTHR45766:SF6">
    <property type="entry name" value="SWI_SNF-RELATED MATRIX-ASSOCIATED ACTIN-DEPENDENT REGULATOR OF CHROMATIN SUBFAMILY A-LIKE PROTEIN 1"/>
    <property type="match status" value="1"/>
</dbReference>
<feature type="domain" description="HARP" evidence="11">
    <location>
        <begin position="293"/>
        <end position="364"/>
    </location>
</feature>
<evidence type="ECO:0000256" key="4">
    <source>
        <dbReference type="ARBA" id="ARBA00023242"/>
    </source>
</evidence>
<dbReference type="InterPro" id="IPR000330">
    <property type="entry name" value="SNF2_N"/>
</dbReference>
<feature type="compositionally biased region" description="Polar residues" evidence="8">
    <location>
        <begin position="125"/>
        <end position="161"/>
    </location>
</feature>